<keyword evidence="1" id="KW-0732">Signal</keyword>
<dbReference type="STRING" id="103827.A0A0N5CTV7"/>
<dbReference type="OrthoDB" id="194358at2759"/>
<sequence>MQQQLIHLIRVLFLNTQALNVCIYPIASKHEVYSYGQRESLNRTRFLLVRTIASDGKENFKRVTFPGFGSVDTLKLIIEKAMKKGKVLEVITIPDKLKIETNEQIRNMANHQKVEVVFDSSAATNYSRKFSLDEAEIARSKRLPMLGQKYFTEENPKKPVFWTNYSKDYGTSSLNENISSSVSGDNETHITTSGMLKSNPTYFSFMFQSNNY</sequence>
<dbReference type="AlphaFoldDB" id="A0A0N5CTV7"/>
<proteinExistence type="predicted"/>
<reference evidence="2 3" key="2">
    <citation type="submission" date="2018-11" db="EMBL/GenBank/DDBJ databases">
        <authorList>
            <consortium name="Pathogen Informatics"/>
        </authorList>
    </citation>
    <scope>NUCLEOTIDE SEQUENCE [LARGE SCALE GENOMIC DNA]</scope>
</reference>
<feature type="chain" id="PRO_5043126418" evidence="1">
    <location>
        <begin position="19"/>
        <end position="212"/>
    </location>
</feature>
<evidence type="ECO:0000313" key="2">
    <source>
        <dbReference type="EMBL" id="VDN00314.1"/>
    </source>
</evidence>
<feature type="signal peptide" evidence="1">
    <location>
        <begin position="1"/>
        <end position="18"/>
    </location>
</feature>
<evidence type="ECO:0000313" key="3">
    <source>
        <dbReference type="Proteomes" id="UP000276776"/>
    </source>
</evidence>
<dbReference type="Proteomes" id="UP000276776">
    <property type="component" value="Unassembled WGS sequence"/>
</dbReference>
<keyword evidence="3" id="KW-1185">Reference proteome</keyword>
<dbReference type="WBParaSite" id="TCLT_0000366901-mRNA-1">
    <property type="protein sequence ID" value="TCLT_0000366901-mRNA-1"/>
    <property type="gene ID" value="TCLT_0000366901"/>
</dbReference>
<dbReference type="EMBL" id="UYYF01002155">
    <property type="protein sequence ID" value="VDN00314.1"/>
    <property type="molecule type" value="Genomic_DNA"/>
</dbReference>
<organism evidence="4">
    <name type="scientific">Thelazia callipaeda</name>
    <name type="common">Oriental eyeworm</name>
    <name type="synonym">Parasitic nematode</name>
    <dbReference type="NCBI Taxonomy" id="103827"/>
    <lineage>
        <taxon>Eukaryota</taxon>
        <taxon>Metazoa</taxon>
        <taxon>Ecdysozoa</taxon>
        <taxon>Nematoda</taxon>
        <taxon>Chromadorea</taxon>
        <taxon>Rhabditida</taxon>
        <taxon>Spirurina</taxon>
        <taxon>Spiruromorpha</taxon>
        <taxon>Thelazioidea</taxon>
        <taxon>Thelaziidae</taxon>
        <taxon>Thelazia</taxon>
    </lineage>
</organism>
<name>A0A0N5CTV7_THECL</name>
<evidence type="ECO:0000313" key="4">
    <source>
        <dbReference type="WBParaSite" id="TCLT_0000366901-mRNA-1"/>
    </source>
</evidence>
<gene>
    <name evidence="2" type="ORF">TCLT_LOCUS3658</name>
</gene>
<accession>A0A0N5CTV7</accession>
<evidence type="ECO:0000256" key="1">
    <source>
        <dbReference type="SAM" id="SignalP"/>
    </source>
</evidence>
<protein>
    <submittedName>
        <fullName evidence="2 4">Uncharacterized protein</fullName>
    </submittedName>
</protein>
<reference evidence="4" key="1">
    <citation type="submission" date="2017-02" db="UniProtKB">
        <authorList>
            <consortium name="WormBaseParasite"/>
        </authorList>
    </citation>
    <scope>IDENTIFICATION</scope>
</reference>